<sequence>MSATINHPNTKKSLHGEIYGFHLMSTNFDSELKITDDIKLLPTPLPVQLPRNRRQVETFDPATPESRTPFPRLRNFFKFIRRMISLVTVPVFRFARRLIQPWTRRFVPLRPTTGNTPTTPAPPTSTLRTLGGNSTTRNMTVPQSTTTNPNSNSTISRPAVVNGTALKNNLTEVKTSNQKTVSGFTEEQFDSFDESIIIYEPEYEPSEQRLSRNVMNLAKSSSSPLDSIEVLASSSEELSFTDKCTFIAQKIDNNVIKLNSSENFVTPSTEKSVDAITQLGPHLQFVQFLYACCPLEGSNVLISWEETQVMLNNVVIDTIEGCGNF</sequence>
<dbReference type="Proteomes" id="UP001367676">
    <property type="component" value="Unassembled WGS sequence"/>
</dbReference>
<feature type="region of interest" description="Disordered" evidence="1">
    <location>
        <begin position="109"/>
        <end position="157"/>
    </location>
</feature>
<dbReference type="EMBL" id="JBBCAQ010000037">
    <property type="protein sequence ID" value="KAK7574275.1"/>
    <property type="molecule type" value="Genomic_DNA"/>
</dbReference>
<name>A0AAN9T642_9HEMI</name>
<evidence type="ECO:0000256" key="1">
    <source>
        <dbReference type="SAM" id="MobiDB-lite"/>
    </source>
</evidence>
<accession>A0AAN9T642</accession>
<dbReference type="AlphaFoldDB" id="A0AAN9T642"/>
<reference evidence="2 3" key="1">
    <citation type="submission" date="2024-03" db="EMBL/GenBank/DDBJ databases">
        <title>Adaptation during the transition from Ophiocordyceps entomopathogen to insect associate is accompanied by gene loss and intensified selection.</title>
        <authorList>
            <person name="Ward C.M."/>
            <person name="Onetto C.A."/>
            <person name="Borneman A.R."/>
        </authorList>
    </citation>
    <scope>NUCLEOTIDE SEQUENCE [LARGE SCALE GENOMIC DNA]</scope>
    <source>
        <strain evidence="2">AWRI1</strain>
        <tissue evidence="2">Single Adult Female</tissue>
    </source>
</reference>
<feature type="compositionally biased region" description="Low complexity" evidence="1">
    <location>
        <begin position="109"/>
        <end position="130"/>
    </location>
</feature>
<protein>
    <submittedName>
        <fullName evidence="2">Uncharacterized protein</fullName>
    </submittedName>
</protein>
<keyword evidence="3" id="KW-1185">Reference proteome</keyword>
<feature type="compositionally biased region" description="Low complexity" evidence="1">
    <location>
        <begin position="144"/>
        <end position="156"/>
    </location>
</feature>
<organism evidence="2 3">
    <name type="scientific">Parthenolecanium corni</name>
    <dbReference type="NCBI Taxonomy" id="536013"/>
    <lineage>
        <taxon>Eukaryota</taxon>
        <taxon>Metazoa</taxon>
        <taxon>Ecdysozoa</taxon>
        <taxon>Arthropoda</taxon>
        <taxon>Hexapoda</taxon>
        <taxon>Insecta</taxon>
        <taxon>Pterygota</taxon>
        <taxon>Neoptera</taxon>
        <taxon>Paraneoptera</taxon>
        <taxon>Hemiptera</taxon>
        <taxon>Sternorrhyncha</taxon>
        <taxon>Coccoidea</taxon>
        <taxon>Coccidae</taxon>
        <taxon>Parthenolecanium</taxon>
    </lineage>
</organism>
<evidence type="ECO:0000313" key="3">
    <source>
        <dbReference type="Proteomes" id="UP001367676"/>
    </source>
</evidence>
<gene>
    <name evidence="2" type="ORF">V9T40_011466</name>
</gene>
<comment type="caution">
    <text evidence="2">The sequence shown here is derived from an EMBL/GenBank/DDBJ whole genome shotgun (WGS) entry which is preliminary data.</text>
</comment>
<evidence type="ECO:0000313" key="2">
    <source>
        <dbReference type="EMBL" id="KAK7574275.1"/>
    </source>
</evidence>
<proteinExistence type="predicted"/>
<feature type="compositionally biased region" description="Polar residues" evidence="1">
    <location>
        <begin position="131"/>
        <end position="143"/>
    </location>
</feature>